<dbReference type="PANTHER" id="PTHR37042">
    <property type="entry name" value="OUTER MEMBRANE PROTEIN RV1973"/>
    <property type="match status" value="1"/>
</dbReference>
<evidence type="ECO:0000256" key="2">
    <source>
        <dbReference type="ARBA" id="ARBA00023136"/>
    </source>
</evidence>
<keyword evidence="2" id="KW-0472">Membrane</keyword>
<reference evidence="3 4" key="1">
    <citation type="submission" date="2020-08" db="EMBL/GenBank/DDBJ databases">
        <title>Sequencing the genomes of 1000 actinobacteria strains.</title>
        <authorList>
            <person name="Klenk H.-P."/>
        </authorList>
    </citation>
    <scope>NUCLEOTIDE SEQUENCE [LARGE SCALE GENOMIC DNA]</scope>
    <source>
        <strain evidence="3 4">DSM 43851</strain>
    </source>
</reference>
<name>A0A7W9NGH2_9PSEU</name>
<evidence type="ECO:0000256" key="1">
    <source>
        <dbReference type="ARBA" id="ARBA00004370"/>
    </source>
</evidence>
<dbReference type="AlphaFoldDB" id="A0A7W9NGH2"/>
<dbReference type="Proteomes" id="UP000585638">
    <property type="component" value="Unassembled WGS sequence"/>
</dbReference>
<comment type="subcellular location">
    <subcellularLocation>
        <location evidence="1">Membrane</location>
    </subcellularLocation>
</comment>
<sequence>MKWLVAATIALVSLGIWFRIEATSLWDDPATANQALVDPAATSKVLGDVNAALGKVFSYRYDNTAATEQAAKQTLKGNAESQYDDLFAQVKQQAPAQKLMLTTKVVYSGVTMLQGDHAQLLVFLDQSATRGDNNQSSLAAAELTVTAQRQGDNWVITDLRTR</sequence>
<organism evidence="3 4">
    <name type="scientific">Kutzneria kofuensis</name>
    <dbReference type="NCBI Taxonomy" id="103725"/>
    <lineage>
        <taxon>Bacteria</taxon>
        <taxon>Bacillati</taxon>
        <taxon>Actinomycetota</taxon>
        <taxon>Actinomycetes</taxon>
        <taxon>Pseudonocardiales</taxon>
        <taxon>Pseudonocardiaceae</taxon>
        <taxon>Kutzneria</taxon>
    </lineage>
</organism>
<accession>A0A7W9NGH2</accession>
<keyword evidence="4" id="KW-1185">Reference proteome</keyword>
<evidence type="ECO:0000313" key="4">
    <source>
        <dbReference type="Proteomes" id="UP000585638"/>
    </source>
</evidence>
<dbReference type="EMBL" id="JACHIR010000001">
    <property type="protein sequence ID" value="MBB5891083.1"/>
    <property type="molecule type" value="Genomic_DNA"/>
</dbReference>
<proteinExistence type="predicted"/>
<gene>
    <name evidence="3" type="ORF">BJ998_002279</name>
</gene>
<evidence type="ECO:0000313" key="3">
    <source>
        <dbReference type="EMBL" id="MBB5891083.1"/>
    </source>
</evidence>
<dbReference type="GO" id="GO:0016020">
    <property type="term" value="C:membrane"/>
    <property type="evidence" value="ECO:0007669"/>
    <property type="project" value="UniProtKB-SubCell"/>
</dbReference>
<dbReference type="RefSeq" id="WP_184860956.1">
    <property type="nucleotide sequence ID" value="NZ_BAAAWY010000044.1"/>
</dbReference>
<dbReference type="PANTHER" id="PTHR37042:SF4">
    <property type="entry name" value="OUTER MEMBRANE PROTEIN RV1973"/>
    <property type="match status" value="1"/>
</dbReference>
<comment type="caution">
    <text evidence="3">The sequence shown here is derived from an EMBL/GenBank/DDBJ whole genome shotgun (WGS) entry which is preliminary data.</text>
</comment>
<protein>
    <submittedName>
        <fullName evidence="3">Mce-associated membrane protein</fullName>
    </submittedName>
</protein>